<organism evidence="2 5">
    <name type="scientific">Gallid alphaherpesvirus 3</name>
    <dbReference type="NCBI Taxonomy" id="35250"/>
    <lineage>
        <taxon>Viruses</taxon>
        <taxon>Duplodnaviria</taxon>
        <taxon>Heunggongvirae</taxon>
        <taxon>Peploviricota</taxon>
        <taxon>Herviviricetes</taxon>
        <taxon>Herpesvirales</taxon>
        <taxon>Orthoherpesviridae</taxon>
        <taxon>Alphaherpesvirinae</taxon>
        <taxon>Mardivirus</taxon>
        <taxon>Mardivirus gallidalpha3</taxon>
    </lineage>
</organism>
<reference evidence="2 5" key="1">
    <citation type="journal article" date="2011" name="Virus Genes">
        <title>Comparative genomic sequence analysis of the Marek's disease vaccine strain SB-1.</title>
        <authorList>
            <person name="Spatz S.J."/>
            <person name="Schat K.A."/>
        </authorList>
    </citation>
    <scope>NUCLEOTIDE SEQUENCE [LARGE SCALE GENOMIC DNA]</scope>
    <source>
        <strain evidence="2">SB-1</strain>
    </source>
</reference>
<dbReference type="KEGG" id="vg:80532836"/>
<dbReference type="EMBL" id="HQ840738">
    <property type="protein sequence ID" value="AEI00307.1"/>
    <property type="molecule type" value="Genomic_DNA"/>
</dbReference>
<dbReference type="EMBL" id="HQ840738">
    <property type="protein sequence ID" value="AEI00285.1"/>
    <property type="molecule type" value="Genomic_DNA"/>
</dbReference>
<dbReference type="RefSeq" id="YP_010795676.1">
    <property type="nucleotide sequence ID" value="NC_075702.1"/>
</dbReference>
<evidence type="ECO:0000313" key="5">
    <source>
        <dbReference type="Proteomes" id="UP000095860"/>
    </source>
</evidence>
<evidence type="ECO:0000256" key="1">
    <source>
        <dbReference type="SAM" id="MobiDB-lite"/>
    </source>
</evidence>
<protein>
    <submittedName>
        <fullName evidence="2">PR56</fullName>
    </submittedName>
</protein>
<dbReference type="GeneID" id="80532836"/>
<evidence type="ECO:0000313" key="3">
    <source>
        <dbReference type="EMBL" id="AEI00307.1"/>
    </source>
</evidence>
<proteinExistence type="predicted"/>
<dbReference type="Proteomes" id="UP000095860">
    <property type="component" value="Segment"/>
</dbReference>
<feature type="compositionally biased region" description="Gly residues" evidence="1">
    <location>
        <begin position="48"/>
        <end position="62"/>
    </location>
</feature>
<dbReference type="EMBL" id="MH939248">
    <property type="protein sequence ID" value="QEY02298.1"/>
    <property type="molecule type" value="Genomic_DNA"/>
</dbReference>
<accession>F8TC74</accession>
<evidence type="ECO:0000313" key="4">
    <source>
        <dbReference type="EMBL" id="QEY02298.1"/>
    </source>
</evidence>
<gene>
    <name evidence="2" type="primary">ORF431</name>
    <name evidence="3" type="synonym">ORF509</name>
</gene>
<keyword evidence="5" id="KW-1185">Reference proteome</keyword>
<dbReference type="EMBL" id="MH939248">
    <property type="protein sequence ID" value="QEY02299.1"/>
    <property type="molecule type" value="Genomic_DNA"/>
</dbReference>
<sequence>MGGFLKAAPRCRRSPNDREPSIMRAGSRHGKQRGRLGGKGPASRHASGGVGGLVQLATGGGPAPVRDLPKRGRGFSTALSAPSRTAAGADFLFLDSADVWAQRARTGSGELAGPGS</sequence>
<feature type="region of interest" description="Disordered" evidence="1">
    <location>
        <begin position="1"/>
        <end position="79"/>
    </location>
</feature>
<name>F8TC74_9ALPH</name>
<feature type="compositionally biased region" description="Basic residues" evidence="1">
    <location>
        <begin position="26"/>
        <end position="36"/>
    </location>
</feature>
<evidence type="ECO:0000313" key="2">
    <source>
        <dbReference type="EMBL" id="AEI00285.1"/>
    </source>
</evidence>
<reference evidence="4" key="2">
    <citation type="submission" date="2018-09" db="EMBL/GenBank/DDBJ databases">
        <title>Genomic sequence analysis of Gallid alphaherpesvirus 3 strain 301B/1.</title>
        <authorList>
            <person name="Kim T."/>
            <person name="Volkening J.D."/>
            <person name="Spatz S.J."/>
        </authorList>
    </citation>
    <scope>NUCLEOTIDE SEQUENCE</scope>
    <source>
        <strain evidence="4">301B/1</strain>
    </source>
</reference>